<evidence type="ECO:0000313" key="1">
    <source>
        <dbReference type="EMBL" id="MFB9626479.1"/>
    </source>
</evidence>
<accession>A0ABV5S488</accession>
<reference evidence="1 2" key="1">
    <citation type="submission" date="2024-09" db="EMBL/GenBank/DDBJ databases">
        <authorList>
            <person name="Sun Q."/>
            <person name="Mori K."/>
        </authorList>
    </citation>
    <scope>NUCLEOTIDE SEQUENCE [LARGE SCALE GENOMIC DNA]</scope>
    <source>
        <strain evidence="1 2">JCM 3143</strain>
    </source>
</reference>
<sequence>MDAFLDLQADRLEDAGQVDVVFDVIGGDILDRSAALVRAGGTLVTIVSPPTVRPRDGQAIFFVVESDRARLADLAQRVRDGRLRPIVGAARTLAEAPSAFAPARRTPGKTITRVAEGW</sequence>
<dbReference type="Gene3D" id="3.40.50.720">
    <property type="entry name" value="NAD(P)-binding Rossmann-like Domain"/>
    <property type="match status" value="1"/>
</dbReference>
<dbReference type="InterPro" id="IPR036291">
    <property type="entry name" value="NAD(P)-bd_dom_sf"/>
</dbReference>
<dbReference type="SUPFAM" id="SSF51735">
    <property type="entry name" value="NAD(P)-binding Rossmann-fold domains"/>
    <property type="match status" value="1"/>
</dbReference>
<dbReference type="Gene3D" id="3.90.180.10">
    <property type="entry name" value="Medium-chain alcohol dehydrogenases, catalytic domain"/>
    <property type="match status" value="1"/>
</dbReference>
<protein>
    <submittedName>
        <fullName evidence="1">Zinc-binding dehydrogenase</fullName>
    </submittedName>
</protein>
<gene>
    <name evidence="1" type="ORF">ACFFSA_25620</name>
</gene>
<dbReference type="Proteomes" id="UP001589532">
    <property type="component" value="Unassembled WGS sequence"/>
</dbReference>
<comment type="caution">
    <text evidence="1">The sequence shown here is derived from an EMBL/GenBank/DDBJ whole genome shotgun (WGS) entry which is preliminary data.</text>
</comment>
<organism evidence="1 2">
    <name type="scientific">Nonomuraea helvata</name>
    <dbReference type="NCBI Taxonomy" id="37484"/>
    <lineage>
        <taxon>Bacteria</taxon>
        <taxon>Bacillati</taxon>
        <taxon>Actinomycetota</taxon>
        <taxon>Actinomycetes</taxon>
        <taxon>Streptosporangiales</taxon>
        <taxon>Streptosporangiaceae</taxon>
        <taxon>Nonomuraea</taxon>
    </lineage>
</organism>
<name>A0ABV5S488_9ACTN</name>
<dbReference type="RefSeq" id="WP_344984978.1">
    <property type="nucleotide sequence ID" value="NZ_BAAAXV010000001.1"/>
</dbReference>
<keyword evidence="2" id="KW-1185">Reference proteome</keyword>
<evidence type="ECO:0000313" key="2">
    <source>
        <dbReference type="Proteomes" id="UP001589532"/>
    </source>
</evidence>
<dbReference type="Pfam" id="PF13602">
    <property type="entry name" value="ADH_zinc_N_2"/>
    <property type="match status" value="1"/>
</dbReference>
<dbReference type="EMBL" id="JBHMBW010000022">
    <property type="protein sequence ID" value="MFB9626479.1"/>
    <property type="molecule type" value="Genomic_DNA"/>
</dbReference>
<proteinExistence type="predicted"/>